<dbReference type="PROSITE" id="PS00237">
    <property type="entry name" value="G_PROTEIN_RECEP_F1_1"/>
    <property type="match status" value="1"/>
</dbReference>
<keyword evidence="6 14" id="KW-1133">Transmembrane helix</keyword>
<keyword evidence="10 13" id="KW-0675">Receptor</keyword>
<evidence type="ECO:0000256" key="14">
    <source>
        <dbReference type="RuleBase" id="RU363047"/>
    </source>
</evidence>
<feature type="transmembrane region" description="Helical" evidence="14">
    <location>
        <begin position="203"/>
        <end position="228"/>
    </location>
</feature>
<keyword evidence="12 13" id="KW-0807">Transducer</keyword>
<evidence type="ECO:0000313" key="16">
    <source>
        <dbReference type="Proteomes" id="UP000186698"/>
    </source>
</evidence>
<name>A0A8J1M6F9_XENLA</name>
<feature type="transmembrane region" description="Helical" evidence="14">
    <location>
        <begin position="277"/>
        <end position="297"/>
    </location>
</feature>
<keyword evidence="5 14" id="KW-0552">Olfaction</keyword>
<evidence type="ECO:0000313" key="17">
    <source>
        <dbReference type="RefSeq" id="XP_041437277.1"/>
    </source>
</evidence>
<feature type="transmembrane region" description="Helical" evidence="14">
    <location>
        <begin position="143"/>
        <end position="167"/>
    </location>
</feature>
<keyword evidence="7 13" id="KW-0297">G-protein coupled receptor</keyword>
<evidence type="ECO:0000256" key="12">
    <source>
        <dbReference type="ARBA" id="ARBA00023224"/>
    </source>
</evidence>
<dbReference type="Pfam" id="PF13853">
    <property type="entry name" value="7tm_4"/>
    <property type="match status" value="1"/>
</dbReference>
<dbReference type="OrthoDB" id="10017003at2759"/>
<evidence type="ECO:0000256" key="10">
    <source>
        <dbReference type="ARBA" id="ARBA00023170"/>
    </source>
</evidence>
<keyword evidence="4 13" id="KW-0812">Transmembrane</keyword>
<gene>
    <name evidence="17" type="primary">LOC121399776</name>
</gene>
<accession>A0A8J1M6F9</accession>
<evidence type="ECO:0000256" key="6">
    <source>
        <dbReference type="ARBA" id="ARBA00022989"/>
    </source>
</evidence>
<dbReference type="InterPro" id="IPR000276">
    <property type="entry name" value="GPCR_Rhodpsn"/>
</dbReference>
<evidence type="ECO:0000256" key="5">
    <source>
        <dbReference type="ARBA" id="ARBA00022725"/>
    </source>
</evidence>
<evidence type="ECO:0000256" key="13">
    <source>
        <dbReference type="RuleBase" id="RU000688"/>
    </source>
</evidence>
<dbReference type="Proteomes" id="UP000186698">
    <property type="component" value="Chromosome 2L"/>
</dbReference>
<feature type="transmembrane region" description="Helical" evidence="14">
    <location>
        <begin position="26"/>
        <end position="54"/>
    </location>
</feature>
<keyword evidence="11" id="KW-0325">Glycoprotein</keyword>
<dbReference type="PANTHER" id="PTHR24242:SF421">
    <property type="entry name" value="OLFACTORY RECEPTOR"/>
    <property type="match status" value="1"/>
</dbReference>
<dbReference type="PANTHER" id="PTHR24242">
    <property type="entry name" value="G-PROTEIN COUPLED RECEPTOR"/>
    <property type="match status" value="1"/>
</dbReference>
<comment type="subcellular location">
    <subcellularLocation>
        <location evidence="1 14">Cell membrane</location>
        <topology evidence="1 14">Multi-pass membrane protein</topology>
    </subcellularLocation>
</comment>
<dbReference type="FunFam" id="1.20.1070.10:FF:000358">
    <property type="entry name" value="Olfactory receptor"/>
    <property type="match status" value="1"/>
</dbReference>
<dbReference type="Gene3D" id="1.20.1070.10">
    <property type="entry name" value="Rhodopsin 7-helix transmembrane proteins"/>
    <property type="match status" value="1"/>
</dbReference>
<dbReference type="GeneID" id="121399776"/>
<dbReference type="InterPro" id="IPR000725">
    <property type="entry name" value="Olfact_rcpt"/>
</dbReference>
<dbReference type="PRINTS" id="PR00237">
    <property type="entry name" value="GPCRRHODOPSN"/>
</dbReference>
<evidence type="ECO:0000259" key="15">
    <source>
        <dbReference type="PROSITE" id="PS50262"/>
    </source>
</evidence>
<reference evidence="17" key="1">
    <citation type="submission" date="2025-08" db="UniProtKB">
        <authorList>
            <consortium name="RefSeq"/>
        </authorList>
    </citation>
    <scope>IDENTIFICATION</scope>
    <source>
        <strain evidence="17">J_2021</strain>
        <tissue evidence="17">Erythrocytes</tissue>
    </source>
</reference>
<evidence type="ECO:0000256" key="2">
    <source>
        <dbReference type="ARBA" id="ARBA00022475"/>
    </source>
</evidence>
<keyword evidence="2 14" id="KW-1003">Cell membrane</keyword>
<proteinExistence type="inferred from homology"/>
<comment type="similarity">
    <text evidence="13">Belongs to the G-protein coupled receptor 1 family.</text>
</comment>
<keyword evidence="16" id="KW-1185">Reference proteome</keyword>
<evidence type="ECO:0000256" key="1">
    <source>
        <dbReference type="ARBA" id="ARBA00004651"/>
    </source>
</evidence>
<evidence type="ECO:0000256" key="4">
    <source>
        <dbReference type="ARBA" id="ARBA00022692"/>
    </source>
</evidence>
<evidence type="ECO:0000256" key="3">
    <source>
        <dbReference type="ARBA" id="ARBA00022606"/>
    </source>
</evidence>
<organism evidence="16 17">
    <name type="scientific">Xenopus laevis</name>
    <name type="common">African clawed frog</name>
    <dbReference type="NCBI Taxonomy" id="8355"/>
    <lineage>
        <taxon>Eukaryota</taxon>
        <taxon>Metazoa</taxon>
        <taxon>Chordata</taxon>
        <taxon>Craniata</taxon>
        <taxon>Vertebrata</taxon>
        <taxon>Euteleostomi</taxon>
        <taxon>Amphibia</taxon>
        <taxon>Batrachia</taxon>
        <taxon>Anura</taxon>
        <taxon>Pipoidea</taxon>
        <taxon>Pipidae</taxon>
        <taxon>Xenopodinae</taxon>
        <taxon>Xenopus</taxon>
        <taxon>Xenopus</taxon>
    </lineage>
</organism>
<dbReference type="PROSITE" id="PS50262">
    <property type="entry name" value="G_PROTEIN_RECEP_F1_2"/>
    <property type="match status" value="1"/>
</dbReference>
<evidence type="ECO:0000256" key="8">
    <source>
        <dbReference type="ARBA" id="ARBA00023136"/>
    </source>
</evidence>
<dbReference type="AlphaFoldDB" id="A0A8J1M6F9"/>
<evidence type="ECO:0000256" key="11">
    <source>
        <dbReference type="ARBA" id="ARBA00023180"/>
    </source>
</evidence>
<sequence>MTISTSNQTAVTEFILLGFPGLQPIFFLPVSITMFLAYIVSLIANSTVIILIILREQLHHPMYIIIANLALSDLLFDTITLPKIIAKYWFGAGSISFNWCFFQVFCVHCLGSLDSFIIMLMSIDRYVAICKPLRYHSIISIRLVTLLCYMVLPFAALFGLAMTLIALQLPYCGPNRVKNCFCANQFLTVLACVDVTLAKRNRFIIGMCVYYFPLAVIILSYILIIRVVHLSANNGNWQKAFNTCTTHLIVIGLYFIPRLFAYCINQAPLIIDADLNVLIVFLYTFIPHLANPVIFCLRTKETKQILGQMFSSKHPKFEVRSRRRVKRHCASISLKSH</sequence>
<protein>
    <recommendedName>
        <fullName evidence="14">Olfactory receptor</fullName>
    </recommendedName>
</protein>
<evidence type="ECO:0000256" key="9">
    <source>
        <dbReference type="ARBA" id="ARBA00023157"/>
    </source>
</evidence>
<keyword evidence="3 14" id="KW-0716">Sensory transduction</keyword>
<dbReference type="RefSeq" id="XP_041437277.1">
    <property type="nucleotide sequence ID" value="XM_041581343.1"/>
</dbReference>
<dbReference type="GO" id="GO:0004984">
    <property type="term" value="F:olfactory receptor activity"/>
    <property type="evidence" value="ECO:0007669"/>
    <property type="project" value="InterPro"/>
</dbReference>
<feature type="domain" description="G-protein coupled receptors family 1 profile" evidence="15">
    <location>
        <begin position="44"/>
        <end position="295"/>
    </location>
</feature>
<dbReference type="PRINTS" id="PR00245">
    <property type="entry name" value="OLFACTORYR"/>
</dbReference>
<dbReference type="SUPFAM" id="SSF81321">
    <property type="entry name" value="Family A G protein-coupled receptor-like"/>
    <property type="match status" value="1"/>
</dbReference>
<evidence type="ECO:0000256" key="7">
    <source>
        <dbReference type="ARBA" id="ARBA00023040"/>
    </source>
</evidence>
<dbReference type="GO" id="GO:0005886">
    <property type="term" value="C:plasma membrane"/>
    <property type="evidence" value="ECO:0007669"/>
    <property type="project" value="UniProtKB-SubCell"/>
</dbReference>
<dbReference type="KEGG" id="xla:121399776"/>
<keyword evidence="9" id="KW-1015">Disulfide bond</keyword>
<feature type="transmembrane region" description="Helical" evidence="14">
    <location>
        <begin position="61"/>
        <end position="81"/>
    </location>
</feature>
<dbReference type="GO" id="GO:0004930">
    <property type="term" value="F:G protein-coupled receptor activity"/>
    <property type="evidence" value="ECO:0007669"/>
    <property type="project" value="UniProtKB-KW"/>
</dbReference>
<dbReference type="InterPro" id="IPR017452">
    <property type="entry name" value="GPCR_Rhodpsn_7TM"/>
</dbReference>
<dbReference type="InterPro" id="IPR050939">
    <property type="entry name" value="Olfactory_GPCR1"/>
</dbReference>
<keyword evidence="8 14" id="KW-0472">Membrane</keyword>
<feature type="transmembrane region" description="Helical" evidence="14">
    <location>
        <begin position="101"/>
        <end position="123"/>
    </location>
</feature>